<keyword evidence="5" id="KW-0670">Pyruvate</keyword>
<dbReference type="GO" id="GO:0050188">
    <property type="term" value="F:phosphoenolpyruvate mutase activity"/>
    <property type="evidence" value="ECO:0007669"/>
    <property type="project" value="UniProtKB-EC"/>
</dbReference>
<dbReference type="InterPro" id="IPR012698">
    <property type="entry name" value="PEnolPyrv_PMutase_core"/>
</dbReference>
<dbReference type="EMBL" id="VJZE01000003">
    <property type="protein sequence ID" value="MPY38604.1"/>
    <property type="molecule type" value="Genomic_DNA"/>
</dbReference>
<evidence type="ECO:0000256" key="3">
    <source>
        <dbReference type="ARBA" id="ARBA00038455"/>
    </source>
</evidence>
<dbReference type="AlphaFoldDB" id="A0A5N8VX10"/>
<proteinExistence type="inferred from homology"/>
<dbReference type="EC" id="5.4.2.9" evidence="2"/>
<evidence type="ECO:0000256" key="4">
    <source>
        <dbReference type="SAM" id="MobiDB-lite"/>
    </source>
</evidence>
<dbReference type="SUPFAM" id="SSF51621">
    <property type="entry name" value="Phosphoenolpyruvate/pyruvate domain"/>
    <property type="match status" value="1"/>
</dbReference>
<comment type="similarity">
    <text evidence="3">Belongs to the isocitrate lyase/PEP mutase superfamily. PEP mutase family.</text>
</comment>
<dbReference type="Proteomes" id="UP000326979">
    <property type="component" value="Unassembled WGS sequence"/>
</dbReference>
<accession>A0A5N8VX10</accession>
<name>A0A5N8VX10_9ACTN</name>
<evidence type="ECO:0000256" key="1">
    <source>
        <dbReference type="ARBA" id="ARBA00023235"/>
    </source>
</evidence>
<dbReference type="InterPro" id="IPR040442">
    <property type="entry name" value="Pyrv_kinase-like_dom_sf"/>
</dbReference>
<evidence type="ECO:0000256" key="2">
    <source>
        <dbReference type="ARBA" id="ARBA00024063"/>
    </source>
</evidence>
<gene>
    <name evidence="5" type="primary">aepX</name>
    <name evidence="5" type="ORF">FNH04_01085</name>
</gene>
<dbReference type="PANTHER" id="PTHR42905:SF7">
    <property type="entry name" value="PHOSPHOENOLPYRUVATE PHOSPHOMUTASE"/>
    <property type="match status" value="1"/>
</dbReference>
<dbReference type="Gene3D" id="3.20.20.60">
    <property type="entry name" value="Phosphoenolpyruvate-binding domains"/>
    <property type="match status" value="1"/>
</dbReference>
<sequence length="314" mass="34410">MTVEGPGTPVPRGPAPSQPADRLRELLTSDSLGFLMEAHSGLSAKIVQDEGFDAIWASGLSIATAFGVRDSNELSWTQVVDVVGSITEVVSTPVLMDGDTGFGNFNNARRLVTSLCRMGVAGVCIEDKVFPKLNSFVGERHPLAEIDEFCGKIKACKDAQTVPAFTVVARVEALVAGHGFGEALRRAEAYREAGADAVFIHSKKTDGKEILRFAQEWAERCPLIVTPTTYHTVPTDAFQEHGVSAVIWANHMMRASIAAMRSACREVRQTRTVTGVERRIAPLKEVFDLLDYPELERASHRYLPQRMPLGEEVW</sequence>
<keyword evidence="6" id="KW-1185">Reference proteome</keyword>
<evidence type="ECO:0000313" key="5">
    <source>
        <dbReference type="EMBL" id="MPY38604.1"/>
    </source>
</evidence>
<dbReference type="NCBIfam" id="TIGR02320">
    <property type="entry name" value="PEP_mutase"/>
    <property type="match status" value="1"/>
</dbReference>
<dbReference type="OrthoDB" id="9771433at2"/>
<keyword evidence="1 5" id="KW-0413">Isomerase</keyword>
<organism evidence="5 6">
    <name type="scientific">Streptomyces phyllanthi</name>
    <dbReference type="NCBI Taxonomy" id="1803180"/>
    <lineage>
        <taxon>Bacteria</taxon>
        <taxon>Bacillati</taxon>
        <taxon>Actinomycetota</taxon>
        <taxon>Actinomycetes</taxon>
        <taxon>Kitasatosporales</taxon>
        <taxon>Streptomycetaceae</taxon>
        <taxon>Streptomyces</taxon>
    </lineage>
</organism>
<dbReference type="InterPro" id="IPR015813">
    <property type="entry name" value="Pyrv/PenolPyrv_kinase-like_dom"/>
</dbReference>
<dbReference type="InterPro" id="IPR039556">
    <property type="entry name" value="ICL/PEPM"/>
</dbReference>
<dbReference type="CDD" id="cd00377">
    <property type="entry name" value="ICL_PEPM"/>
    <property type="match status" value="1"/>
</dbReference>
<dbReference type="RefSeq" id="WP_152779351.1">
    <property type="nucleotide sequence ID" value="NZ_BAABEQ010000014.1"/>
</dbReference>
<dbReference type="Pfam" id="PF13714">
    <property type="entry name" value="PEP_mutase"/>
    <property type="match status" value="1"/>
</dbReference>
<dbReference type="PANTHER" id="PTHR42905">
    <property type="entry name" value="PHOSPHOENOLPYRUVATE CARBOXYLASE"/>
    <property type="match status" value="1"/>
</dbReference>
<comment type="caution">
    <text evidence="5">The sequence shown here is derived from an EMBL/GenBank/DDBJ whole genome shotgun (WGS) entry which is preliminary data.</text>
</comment>
<reference evidence="5 6" key="1">
    <citation type="submission" date="2019-07" db="EMBL/GenBank/DDBJ databases">
        <title>New species of Amycolatopsis and Streptomyces.</title>
        <authorList>
            <person name="Duangmal K."/>
            <person name="Teo W.F.A."/>
            <person name="Lipun K."/>
        </authorList>
    </citation>
    <scope>NUCLEOTIDE SEQUENCE [LARGE SCALE GENOMIC DNA]</scope>
    <source>
        <strain evidence="5 6">TISTR 2346</strain>
    </source>
</reference>
<feature type="region of interest" description="Disordered" evidence="4">
    <location>
        <begin position="1"/>
        <end position="20"/>
    </location>
</feature>
<evidence type="ECO:0000313" key="6">
    <source>
        <dbReference type="Proteomes" id="UP000326979"/>
    </source>
</evidence>
<feature type="compositionally biased region" description="Pro residues" evidence="4">
    <location>
        <begin position="8"/>
        <end position="17"/>
    </location>
</feature>
<protein>
    <recommendedName>
        <fullName evidence="2">phosphoenolpyruvate mutase</fullName>
        <ecNumber evidence="2">5.4.2.9</ecNumber>
    </recommendedName>
</protein>